<dbReference type="AlphaFoldDB" id="A0A8H3BWT3"/>
<dbReference type="Pfam" id="PF10332">
    <property type="entry name" value="DUF2418"/>
    <property type="match status" value="1"/>
</dbReference>
<evidence type="ECO:0008006" key="9">
    <source>
        <dbReference type="Google" id="ProtNLM"/>
    </source>
</evidence>
<feature type="transmembrane region" description="Helical" evidence="6">
    <location>
        <begin position="338"/>
        <end position="359"/>
    </location>
</feature>
<keyword evidence="3 6" id="KW-1133">Transmembrane helix</keyword>
<dbReference type="PANTHER" id="PTHR28293">
    <property type="entry name" value="NUCLEAR RIM PROTEIN 1"/>
    <property type="match status" value="1"/>
</dbReference>
<sequence length="419" mass="47767">MALKFTRDFNFHPPRVRLVCELCLLCVMNITPGSTRRPRTSFPYSGSDPTTPLAKYSERRPDLYSLSANYAFDWQAARGNRPPPYASALGNGAPESLRKKLVRAAGEDGMGGASTSPTKVGRKRVVRKKPWRQRITEIPSAVYEWLWDTITLSNLPLPPPETSGRVLGGVLHVIHFITRYSVLRSQKVEEGDWQDMQREIHIVPGLEQEEPEPWFSWTTPVTILLLLGSLLNTLYLFTTIRTYHLHLRENMVDSPRAKMVHMDMTSAARDMDTQLASSLVWRVIRGLGTHIASAWRLVLGSRSRKATGKSAANVQQLDIWNPGELELSVFTVYSPAHALLWMIFSSYTWFVALILMASISGQMFVLSRSYEGLIKDRRILQGEVMHEYNEKFVHPRIMPVRKDACVMTHEAEMVSWRDR</sequence>
<evidence type="ECO:0000256" key="4">
    <source>
        <dbReference type="ARBA" id="ARBA00023136"/>
    </source>
</evidence>
<evidence type="ECO:0000256" key="6">
    <source>
        <dbReference type="SAM" id="Phobius"/>
    </source>
</evidence>
<evidence type="ECO:0000256" key="3">
    <source>
        <dbReference type="ARBA" id="ARBA00022989"/>
    </source>
</evidence>
<keyword evidence="4 6" id="KW-0472">Membrane</keyword>
<comment type="caution">
    <text evidence="7">The sequence shown here is derived from an EMBL/GenBank/DDBJ whole genome shotgun (WGS) entry which is preliminary data.</text>
</comment>
<evidence type="ECO:0000256" key="2">
    <source>
        <dbReference type="ARBA" id="ARBA00022692"/>
    </source>
</evidence>
<evidence type="ECO:0000256" key="1">
    <source>
        <dbReference type="ARBA" id="ARBA00004127"/>
    </source>
</evidence>
<proteinExistence type="predicted"/>
<feature type="region of interest" description="Disordered" evidence="5">
    <location>
        <begin position="105"/>
        <end position="125"/>
    </location>
</feature>
<dbReference type="GO" id="GO:0007096">
    <property type="term" value="P:regulation of exit from mitosis"/>
    <property type="evidence" value="ECO:0007669"/>
    <property type="project" value="TreeGrafter"/>
</dbReference>
<organism evidence="7 8">
    <name type="scientific">Rhizoctonia solani</name>
    <dbReference type="NCBI Taxonomy" id="456999"/>
    <lineage>
        <taxon>Eukaryota</taxon>
        <taxon>Fungi</taxon>
        <taxon>Dikarya</taxon>
        <taxon>Basidiomycota</taxon>
        <taxon>Agaricomycotina</taxon>
        <taxon>Agaricomycetes</taxon>
        <taxon>Cantharellales</taxon>
        <taxon>Ceratobasidiaceae</taxon>
        <taxon>Rhizoctonia</taxon>
    </lineage>
</organism>
<reference evidence="7" key="1">
    <citation type="submission" date="2021-01" db="EMBL/GenBank/DDBJ databases">
        <authorList>
            <person name="Kaushik A."/>
        </authorList>
    </citation>
    <scope>NUCLEOTIDE SEQUENCE</scope>
    <source>
        <strain evidence="7">AG1-1C</strain>
    </source>
</reference>
<keyword evidence="2 6" id="KW-0812">Transmembrane</keyword>
<dbReference type="PANTHER" id="PTHR28293:SF1">
    <property type="entry name" value="NUCLEAR RIM PROTEIN 1"/>
    <property type="match status" value="1"/>
</dbReference>
<feature type="transmembrane region" description="Helical" evidence="6">
    <location>
        <begin position="214"/>
        <end position="238"/>
    </location>
</feature>
<comment type="subcellular location">
    <subcellularLocation>
        <location evidence="1">Endomembrane system</location>
        <topology evidence="1">Multi-pass membrane protein</topology>
    </subcellularLocation>
</comment>
<dbReference type="GO" id="GO:0043007">
    <property type="term" value="P:maintenance of rDNA"/>
    <property type="evidence" value="ECO:0007669"/>
    <property type="project" value="TreeGrafter"/>
</dbReference>
<name>A0A8H3BWT3_9AGAM</name>
<dbReference type="Proteomes" id="UP000663846">
    <property type="component" value="Unassembled WGS sequence"/>
</dbReference>
<evidence type="ECO:0000256" key="5">
    <source>
        <dbReference type="SAM" id="MobiDB-lite"/>
    </source>
</evidence>
<dbReference type="EMBL" id="CAJMWS010000868">
    <property type="protein sequence ID" value="CAE6466856.1"/>
    <property type="molecule type" value="Genomic_DNA"/>
</dbReference>
<evidence type="ECO:0000313" key="7">
    <source>
        <dbReference type="EMBL" id="CAE6466856.1"/>
    </source>
</evidence>
<dbReference type="InterPro" id="IPR018819">
    <property type="entry name" value="Nur1/Mug154"/>
</dbReference>
<accession>A0A8H3BWT3</accession>
<dbReference type="GO" id="GO:0012505">
    <property type="term" value="C:endomembrane system"/>
    <property type="evidence" value="ECO:0007669"/>
    <property type="project" value="UniProtKB-SubCell"/>
</dbReference>
<protein>
    <recommendedName>
        <fullName evidence="9">Nuclear rim protein 1</fullName>
    </recommendedName>
</protein>
<evidence type="ECO:0000313" key="8">
    <source>
        <dbReference type="Proteomes" id="UP000663846"/>
    </source>
</evidence>
<gene>
    <name evidence="7" type="ORF">RDB_LOCUS168578</name>
</gene>